<keyword evidence="2" id="KW-1185">Reference proteome</keyword>
<sequence>MSFFNKALASLGIGATKVNTRLSRSTFNAGETVDGVVIIKGGNVEQSVDTIYLTLFTNYSRTSNDRTYEDHAIIKHIKVAEPFVVMQDEIIEVEFSFILPLNSPVTTGQTAVWVKTAVDIKNAVDPSDEDSLTIGPSPFMSEILDCITSLGFSIRTAHCFEAPNRFRSKQAFIQEFEFEPLSGGFEGKLDELEVIFFAENDESYELLIEVDRKSSANDRFDSDESIVRMRVRKSEIAEFSLRFKQTIEQYS</sequence>
<reference evidence="1 2" key="1">
    <citation type="journal article" date="1979" name="Int. J. Syst. Evol. Microbiol.">
        <title>Bacillus globisporus subsp. marinus subsp. nov.</title>
        <authorList>
            <person name="Liu H."/>
        </authorList>
    </citation>
    <scope>NUCLEOTIDE SEQUENCE [LARGE SCALE GENOMIC DNA]</scope>
    <source>
        <strain evidence="1 2">DSM 1297</strain>
    </source>
</reference>
<dbReference type="EMBL" id="JBFMIA010000005">
    <property type="protein sequence ID" value="MEW9501824.1"/>
    <property type="molecule type" value="Genomic_DNA"/>
</dbReference>
<accession>A0ABV3Q3B5</accession>
<gene>
    <name evidence="1" type="ORF">AB1471_08420</name>
</gene>
<dbReference type="Proteomes" id="UP001556040">
    <property type="component" value="Unassembled WGS sequence"/>
</dbReference>
<comment type="caution">
    <text evidence="1">The sequence shown here is derived from an EMBL/GenBank/DDBJ whole genome shotgun (WGS) entry which is preliminary data.</text>
</comment>
<dbReference type="InterPro" id="IPR009776">
    <property type="entry name" value="Spore_0_M"/>
</dbReference>
<dbReference type="Pfam" id="PF07070">
    <property type="entry name" value="Spo0M"/>
    <property type="match status" value="1"/>
</dbReference>
<protein>
    <submittedName>
        <fullName evidence="1">Sporulation protein</fullName>
    </submittedName>
</protein>
<dbReference type="RefSeq" id="WP_367779306.1">
    <property type="nucleotide sequence ID" value="NZ_JBFMIA010000005.1"/>
</dbReference>
<dbReference type="PANTHER" id="PTHR40053:SF1">
    <property type="entry name" value="SPORULATION-CONTROL PROTEIN SPO0M"/>
    <property type="match status" value="1"/>
</dbReference>
<name>A0ABV3Q3B5_9BACL</name>
<organism evidence="1 2">
    <name type="scientific">Jeotgalibacillus marinus</name>
    <dbReference type="NCBI Taxonomy" id="86667"/>
    <lineage>
        <taxon>Bacteria</taxon>
        <taxon>Bacillati</taxon>
        <taxon>Bacillota</taxon>
        <taxon>Bacilli</taxon>
        <taxon>Bacillales</taxon>
        <taxon>Caryophanaceae</taxon>
        <taxon>Jeotgalibacillus</taxon>
    </lineage>
</organism>
<proteinExistence type="predicted"/>
<dbReference type="PANTHER" id="PTHR40053">
    <property type="entry name" value="SPORULATION-CONTROL PROTEIN SPO0M"/>
    <property type="match status" value="1"/>
</dbReference>
<evidence type="ECO:0000313" key="1">
    <source>
        <dbReference type="EMBL" id="MEW9501824.1"/>
    </source>
</evidence>
<evidence type="ECO:0000313" key="2">
    <source>
        <dbReference type="Proteomes" id="UP001556040"/>
    </source>
</evidence>